<gene>
    <name evidence="1" type="ORF">AMAG_18942</name>
</gene>
<reference evidence="1 2" key="1">
    <citation type="submission" date="2009-11" db="EMBL/GenBank/DDBJ databases">
        <title>Annotation of Allomyces macrogynus ATCC 38327.</title>
        <authorList>
            <consortium name="The Broad Institute Genome Sequencing Platform"/>
            <person name="Russ C."/>
            <person name="Cuomo C."/>
            <person name="Burger G."/>
            <person name="Gray M.W."/>
            <person name="Holland P.W.H."/>
            <person name="King N."/>
            <person name="Lang F.B.F."/>
            <person name="Roger A.J."/>
            <person name="Ruiz-Trillo I."/>
            <person name="Young S.K."/>
            <person name="Zeng Q."/>
            <person name="Gargeya S."/>
            <person name="Fitzgerald M."/>
            <person name="Haas B."/>
            <person name="Abouelleil A."/>
            <person name="Alvarado L."/>
            <person name="Arachchi H.M."/>
            <person name="Berlin A."/>
            <person name="Chapman S.B."/>
            <person name="Gearin G."/>
            <person name="Goldberg J."/>
            <person name="Griggs A."/>
            <person name="Gujja S."/>
            <person name="Hansen M."/>
            <person name="Heiman D."/>
            <person name="Howarth C."/>
            <person name="Larimer J."/>
            <person name="Lui A."/>
            <person name="MacDonald P.J.P."/>
            <person name="McCowen C."/>
            <person name="Montmayeur A."/>
            <person name="Murphy C."/>
            <person name="Neiman D."/>
            <person name="Pearson M."/>
            <person name="Priest M."/>
            <person name="Roberts A."/>
            <person name="Saif S."/>
            <person name="Shea T."/>
            <person name="Sisk P."/>
            <person name="Stolte C."/>
            <person name="Sykes S."/>
            <person name="Wortman J."/>
            <person name="Nusbaum C."/>
            <person name="Birren B."/>
        </authorList>
    </citation>
    <scope>NUCLEOTIDE SEQUENCE [LARGE SCALE GENOMIC DNA]</scope>
    <source>
        <strain evidence="1 2">ATCC 38327</strain>
    </source>
</reference>
<keyword evidence="2" id="KW-1185">Reference proteome</keyword>
<protein>
    <submittedName>
        <fullName evidence="1">Uncharacterized protein</fullName>
    </submittedName>
</protein>
<accession>A0A0L0SKV3</accession>
<organism evidence="1 2">
    <name type="scientific">Allomyces macrogynus (strain ATCC 38327)</name>
    <name type="common">Allomyces javanicus var. macrogynus</name>
    <dbReference type="NCBI Taxonomy" id="578462"/>
    <lineage>
        <taxon>Eukaryota</taxon>
        <taxon>Fungi</taxon>
        <taxon>Fungi incertae sedis</taxon>
        <taxon>Blastocladiomycota</taxon>
        <taxon>Blastocladiomycetes</taxon>
        <taxon>Blastocladiales</taxon>
        <taxon>Blastocladiaceae</taxon>
        <taxon>Allomyces</taxon>
    </lineage>
</organism>
<evidence type="ECO:0000313" key="2">
    <source>
        <dbReference type="Proteomes" id="UP000054350"/>
    </source>
</evidence>
<name>A0A0L0SKV3_ALLM3</name>
<evidence type="ECO:0000313" key="1">
    <source>
        <dbReference type="EMBL" id="KNE63009.1"/>
    </source>
</evidence>
<dbReference type="AlphaFoldDB" id="A0A0L0SKV3"/>
<reference evidence="2" key="2">
    <citation type="submission" date="2009-11" db="EMBL/GenBank/DDBJ databases">
        <title>The Genome Sequence of Allomyces macrogynus strain ATCC 38327.</title>
        <authorList>
            <consortium name="The Broad Institute Genome Sequencing Platform"/>
            <person name="Russ C."/>
            <person name="Cuomo C."/>
            <person name="Shea T."/>
            <person name="Young S.K."/>
            <person name="Zeng Q."/>
            <person name="Koehrsen M."/>
            <person name="Haas B."/>
            <person name="Borodovsky M."/>
            <person name="Guigo R."/>
            <person name="Alvarado L."/>
            <person name="Berlin A."/>
            <person name="Borenstein D."/>
            <person name="Chen Z."/>
            <person name="Engels R."/>
            <person name="Freedman E."/>
            <person name="Gellesch M."/>
            <person name="Goldberg J."/>
            <person name="Griggs A."/>
            <person name="Gujja S."/>
            <person name="Heiman D."/>
            <person name="Hepburn T."/>
            <person name="Howarth C."/>
            <person name="Jen D."/>
            <person name="Larson L."/>
            <person name="Lewis B."/>
            <person name="Mehta T."/>
            <person name="Park D."/>
            <person name="Pearson M."/>
            <person name="Roberts A."/>
            <person name="Saif S."/>
            <person name="Shenoy N."/>
            <person name="Sisk P."/>
            <person name="Stolte C."/>
            <person name="Sykes S."/>
            <person name="Walk T."/>
            <person name="White J."/>
            <person name="Yandava C."/>
            <person name="Burger G."/>
            <person name="Gray M.W."/>
            <person name="Holland P.W.H."/>
            <person name="King N."/>
            <person name="Lang F.B.F."/>
            <person name="Roger A.J."/>
            <person name="Ruiz-Trillo I."/>
            <person name="Lander E."/>
            <person name="Nusbaum C."/>
        </authorList>
    </citation>
    <scope>NUCLEOTIDE SEQUENCE [LARGE SCALE GENOMIC DNA]</scope>
    <source>
        <strain evidence="2">ATCC 38327</strain>
    </source>
</reference>
<dbReference type="VEuPathDB" id="FungiDB:AMAG_18942"/>
<proteinExistence type="predicted"/>
<dbReference type="EMBL" id="GG745341">
    <property type="protein sequence ID" value="KNE63009.1"/>
    <property type="molecule type" value="Genomic_DNA"/>
</dbReference>
<sequence>MLPSVAAYAVRRRYVSTIGLLVKALEVPLDEIGDTLARLDVAHTDVHADWMTDGEPTLLDMLDAPAAARERLREAMERAGMAAAAPPTLVEQAGARR</sequence>
<dbReference type="Proteomes" id="UP000054350">
    <property type="component" value="Unassembled WGS sequence"/>
</dbReference>